<organism evidence="2 3">
    <name type="scientific">Cloacibacterium normanense</name>
    <dbReference type="NCBI Taxonomy" id="237258"/>
    <lineage>
        <taxon>Bacteria</taxon>
        <taxon>Pseudomonadati</taxon>
        <taxon>Bacteroidota</taxon>
        <taxon>Flavobacteriia</taxon>
        <taxon>Flavobacteriales</taxon>
        <taxon>Weeksellaceae</taxon>
    </lineage>
</organism>
<sequence length="207" mass="22919">MKKILSTLFVTASLLSFSQVTFGAKANIIYQTGDPTWENIKNGTVDAYEDKGKNNVGYNAGISLKIDTPLGIFIQPELYYTTFSKEFTVDGTTTKITVKNNRADLPVLVGYNLLGKTLGVYAGPVASYNLSTDNQFNDFKENATKEFTLGYQFGAQVTISKLVVSARYEGAFSNDQREYINTNVSSNEVIRYDNRPSLLMFGVGLNF</sequence>
<feature type="chain" id="PRO_5015721607" evidence="1">
    <location>
        <begin position="24"/>
        <end position="207"/>
    </location>
</feature>
<accession>A0A2S7I758</accession>
<dbReference type="Proteomes" id="UP000238565">
    <property type="component" value="Unassembled WGS sequence"/>
</dbReference>
<evidence type="ECO:0000256" key="1">
    <source>
        <dbReference type="SAM" id="SignalP"/>
    </source>
</evidence>
<keyword evidence="1" id="KW-0732">Signal</keyword>
<feature type="signal peptide" evidence="1">
    <location>
        <begin position="1"/>
        <end position="23"/>
    </location>
</feature>
<proteinExistence type="predicted"/>
<comment type="caution">
    <text evidence="2">The sequence shown here is derived from an EMBL/GenBank/DDBJ whole genome shotgun (WGS) entry which is preliminary data.</text>
</comment>
<evidence type="ECO:0000313" key="3">
    <source>
        <dbReference type="Proteomes" id="UP000238565"/>
    </source>
</evidence>
<dbReference type="AlphaFoldDB" id="A0A2S7I758"/>
<protein>
    <submittedName>
        <fullName evidence="2">Uncharacterized protein</fullName>
    </submittedName>
</protein>
<reference evidence="2 3" key="1">
    <citation type="submission" date="2018-02" db="EMBL/GenBank/DDBJ databases">
        <title>Draft genome sequence of bacterial isolates from marine environment.</title>
        <authorList>
            <person name="Singh S.K."/>
            <person name="Hill R."/>
            <person name="Major S."/>
            <person name="Cai H."/>
            <person name="Li Y."/>
        </authorList>
    </citation>
    <scope>NUCLEOTIDE SEQUENCE [LARGE SCALE GENOMIC DNA]</scope>
    <source>
        <strain evidence="2 3">IMET F</strain>
    </source>
</reference>
<gene>
    <name evidence="2" type="ORF">C3729_03365</name>
</gene>
<dbReference type="EMBL" id="PTPZ01000002">
    <property type="protein sequence ID" value="PPZ92410.1"/>
    <property type="molecule type" value="Genomic_DNA"/>
</dbReference>
<name>A0A2S7I758_9FLAO</name>
<evidence type="ECO:0000313" key="2">
    <source>
        <dbReference type="EMBL" id="PPZ92410.1"/>
    </source>
</evidence>